<dbReference type="InterPro" id="IPR017452">
    <property type="entry name" value="GPCR_Rhodpsn_7TM"/>
</dbReference>
<reference evidence="9" key="1">
    <citation type="submission" date="2025-08" db="UniProtKB">
        <authorList>
            <consortium name="RefSeq"/>
        </authorList>
    </citation>
    <scope>IDENTIFICATION</scope>
</reference>
<evidence type="ECO:0000256" key="5">
    <source>
        <dbReference type="SAM" id="MobiDB-lite"/>
    </source>
</evidence>
<dbReference type="SUPFAM" id="SSF81321">
    <property type="entry name" value="Family A G protein-coupled receptor-like"/>
    <property type="match status" value="1"/>
</dbReference>
<comment type="subcellular location">
    <subcellularLocation>
        <location evidence="1">Membrane</location>
    </subcellularLocation>
</comment>
<feature type="transmembrane region" description="Helical" evidence="6">
    <location>
        <begin position="117"/>
        <end position="137"/>
    </location>
</feature>
<dbReference type="PROSITE" id="PS50262">
    <property type="entry name" value="G_PROTEIN_RECEP_F1_2"/>
    <property type="match status" value="1"/>
</dbReference>
<dbReference type="GeneID" id="106013607"/>
<evidence type="ECO:0000256" key="1">
    <source>
        <dbReference type="ARBA" id="ARBA00004370"/>
    </source>
</evidence>
<feature type="transmembrane region" description="Helical" evidence="6">
    <location>
        <begin position="265"/>
        <end position="282"/>
    </location>
</feature>
<evidence type="ECO:0000256" key="6">
    <source>
        <dbReference type="SAM" id="Phobius"/>
    </source>
</evidence>
<accession>A0ABM1ACU7</accession>
<organism evidence="8 9">
    <name type="scientific">Aplysia californica</name>
    <name type="common">California sea hare</name>
    <dbReference type="NCBI Taxonomy" id="6500"/>
    <lineage>
        <taxon>Eukaryota</taxon>
        <taxon>Metazoa</taxon>
        <taxon>Spiralia</taxon>
        <taxon>Lophotrochozoa</taxon>
        <taxon>Mollusca</taxon>
        <taxon>Gastropoda</taxon>
        <taxon>Heterobranchia</taxon>
        <taxon>Euthyneura</taxon>
        <taxon>Tectipleura</taxon>
        <taxon>Aplysiida</taxon>
        <taxon>Aplysioidea</taxon>
        <taxon>Aplysiidae</taxon>
        <taxon>Aplysia</taxon>
    </lineage>
</organism>
<name>A0ABM1ACU7_APLCA</name>
<feature type="compositionally biased region" description="Basic and acidic residues" evidence="5">
    <location>
        <begin position="291"/>
        <end position="302"/>
    </location>
</feature>
<dbReference type="InterPro" id="IPR052954">
    <property type="entry name" value="GPCR-Ligand_Int"/>
</dbReference>
<feature type="transmembrane region" description="Helical" evidence="6">
    <location>
        <begin position="158"/>
        <end position="182"/>
    </location>
</feature>
<feature type="domain" description="G-protein coupled receptors family 1 profile" evidence="7">
    <location>
        <begin position="99"/>
        <end position="392"/>
    </location>
</feature>
<keyword evidence="8" id="KW-1185">Reference proteome</keyword>
<dbReference type="Pfam" id="PF00001">
    <property type="entry name" value="7tm_1"/>
    <property type="match status" value="1"/>
</dbReference>
<dbReference type="PANTHER" id="PTHR46641:SF2">
    <property type="entry name" value="FMRFAMIDE RECEPTOR"/>
    <property type="match status" value="1"/>
</dbReference>
<feature type="transmembrane region" description="Helical" evidence="6">
    <location>
        <begin position="377"/>
        <end position="395"/>
    </location>
</feature>
<feature type="compositionally biased region" description="Polar residues" evidence="5">
    <location>
        <begin position="303"/>
        <end position="318"/>
    </location>
</feature>
<dbReference type="Gene3D" id="1.20.1070.10">
    <property type="entry name" value="Rhodopsin 7-helix transmembrane proteins"/>
    <property type="match status" value="1"/>
</dbReference>
<evidence type="ECO:0000256" key="2">
    <source>
        <dbReference type="ARBA" id="ARBA00022692"/>
    </source>
</evidence>
<evidence type="ECO:0000313" key="8">
    <source>
        <dbReference type="Proteomes" id="UP000694888"/>
    </source>
</evidence>
<feature type="transmembrane region" description="Helical" evidence="6">
    <location>
        <begin position="78"/>
        <end position="97"/>
    </location>
</feature>
<gene>
    <name evidence="9" type="primary">LOC106013607</name>
</gene>
<proteinExistence type="predicted"/>
<evidence type="ECO:0000313" key="9">
    <source>
        <dbReference type="RefSeq" id="XP_012945253.1"/>
    </source>
</evidence>
<keyword evidence="2 6" id="KW-0812">Transmembrane</keyword>
<dbReference type="Proteomes" id="UP000694888">
    <property type="component" value="Unplaced"/>
</dbReference>
<protein>
    <submittedName>
        <fullName evidence="9">Adenosine receptor A1-like</fullName>
    </submittedName>
</protein>
<dbReference type="RefSeq" id="XP_012945253.1">
    <property type="nucleotide sequence ID" value="XM_013089799.1"/>
</dbReference>
<evidence type="ECO:0000259" key="7">
    <source>
        <dbReference type="PROSITE" id="PS50262"/>
    </source>
</evidence>
<keyword evidence="3 6" id="KW-1133">Transmembrane helix</keyword>
<sequence>MTTLSTLVVSTYLDHSPEPDFTTVVMSFGGSAMPGNIPGNMSGNMPGNMSDCDSSSPSVGPGSVCVERKGFIDAHEAFTFKLVVEFILQVIILSFGISSNVVNLVVFARMRLEDSVTIVFFALSISDLGFLTFFLLMRMFSIMSQAFRLGPTVSMETIAYLLVWYSYMFLDISIITTVFTAVEKCCCVAIPLMFKNVFTRSRTLIILVCIYVMMFVYYIPTFTSHGLKMTFDPARNRSKYVYSYVAHRLIVFNIFRMFNRVVLPFVAQVIVLFCMVVMTVKLQQATRKRKEMTSERDADVTERSTNSRKVNKSKSSADANKLGGKEMRVVQAVNLVAAIFVACNLPEIVMTFCNYFFPEFNDFRQYKYLNRVCSSLQELMVVGNAAVNIFVYFNYNSKYRVEFLLTFRQFFCQRRTRE</sequence>
<dbReference type="InterPro" id="IPR000276">
    <property type="entry name" value="GPCR_Rhodpsn"/>
</dbReference>
<dbReference type="PANTHER" id="PTHR46641">
    <property type="entry name" value="FMRFAMIDE RECEPTOR-RELATED"/>
    <property type="match status" value="1"/>
</dbReference>
<feature type="region of interest" description="Disordered" evidence="5">
    <location>
        <begin position="291"/>
        <end position="319"/>
    </location>
</feature>
<evidence type="ECO:0000256" key="4">
    <source>
        <dbReference type="ARBA" id="ARBA00023136"/>
    </source>
</evidence>
<keyword evidence="4 6" id="KW-0472">Membrane</keyword>
<feature type="transmembrane region" description="Helical" evidence="6">
    <location>
        <begin position="202"/>
        <end position="219"/>
    </location>
</feature>
<feature type="transmembrane region" description="Helical" evidence="6">
    <location>
        <begin position="335"/>
        <end position="357"/>
    </location>
</feature>
<evidence type="ECO:0000256" key="3">
    <source>
        <dbReference type="ARBA" id="ARBA00022989"/>
    </source>
</evidence>